<evidence type="ECO:0000256" key="1">
    <source>
        <dbReference type="ARBA" id="ARBA00004334"/>
    </source>
</evidence>
<comment type="similarity">
    <text evidence="7">Belongs to the PsbQ family.</text>
</comment>
<dbReference type="GO" id="GO:0005509">
    <property type="term" value="F:calcium ion binding"/>
    <property type="evidence" value="ECO:0007669"/>
    <property type="project" value="InterPro"/>
</dbReference>
<evidence type="ECO:0000256" key="5">
    <source>
        <dbReference type="ARBA" id="ARBA00023078"/>
    </source>
</evidence>
<keyword evidence="3" id="KW-0934">Plastid</keyword>
<dbReference type="Pfam" id="PF05757">
    <property type="entry name" value="PsbQ"/>
    <property type="match status" value="1"/>
</dbReference>
<accession>B9T0Z7</accession>
<evidence type="ECO:0000256" key="2">
    <source>
        <dbReference type="ARBA" id="ARBA00022528"/>
    </source>
</evidence>
<dbReference type="PANTHER" id="PTHR33399">
    <property type="entry name" value="OXYGEN-EVOLVING ENHANCER PROTEIN 3-1, CHLOROPLASTIC"/>
    <property type="match status" value="1"/>
</dbReference>
<dbReference type="STRING" id="3988.B9T0Z7"/>
<dbReference type="AlphaFoldDB" id="B9T0Z7"/>
<organism evidence="8 9">
    <name type="scientific">Ricinus communis</name>
    <name type="common">Castor bean</name>
    <dbReference type="NCBI Taxonomy" id="3988"/>
    <lineage>
        <taxon>Eukaryota</taxon>
        <taxon>Viridiplantae</taxon>
        <taxon>Streptophyta</taxon>
        <taxon>Embryophyta</taxon>
        <taxon>Tracheophyta</taxon>
        <taxon>Spermatophyta</taxon>
        <taxon>Magnoliopsida</taxon>
        <taxon>eudicotyledons</taxon>
        <taxon>Gunneridae</taxon>
        <taxon>Pentapetalae</taxon>
        <taxon>rosids</taxon>
        <taxon>fabids</taxon>
        <taxon>Malpighiales</taxon>
        <taxon>Euphorbiaceae</taxon>
        <taxon>Acalyphoideae</taxon>
        <taxon>Acalypheae</taxon>
        <taxon>Ricinus</taxon>
    </lineage>
</organism>
<dbReference type="InParanoid" id="B9T0Z7"/>
<dbReference type="GO" id="GO:0009767">
    <property type="term" value="P:photosynthetic electron transport chain"/>
    <property type="evidence" value="ECO:0000318"/>
    <property type="project" value="GO_Central"/>
</dbReference>
<keyword evidence="6" id="KW-0472">Membrane</keyword>
<dbReference type="KEGG" id="rcu:8272179"/>
<reference evidence="9" key="1">
    <citation type="journal article" date="2010" name="Nat. Biotechnol.">
        <title>Draft genome sequence of the oilseed species Ricinus communis.</title>
        <authorList>
            <person name="Chan A.P."/>
            <person name="Crabtree J."/>
            <person name="Zhao Q."/>
            <person name="Lorenzi H."/>
            <person name="Orvis J."/>
            <person name="Puiu D."/>
            <person name="Melake-Berhan A."/>
            <person name="Jones K.M."/>
            <person name="Redman J."/>
            <person name="Chen G."/>
            <person name="Cahoon E.B."/>
            <person name="Gedil M."/>
            <person name="Stanke M."/>
            <person name="Haas B.J."/>
            <person name="Wortman J.R."/>
            <person name="Fraser-Liggett C.M."/>
            <person name="Ravel J."/>
            <person name="Rabinowicz P.D."/>
        </authorList>
    </citation>
    <scope>NUCLEOTIDE SEQUENCE [LARGE SCALE GENOMIC DNA]</scope>
    <source>
        <strain evidence="9">cv. Hale</strain>
    </source>
</reference>
<dbReference type="InterPro" id="IPR008797">
    <property type="entry name" value="PSII_PsbQ"/>
</dbReference>
<evidence type="ECO:0000256" key="4">
    <source>
        <dbReference type="ARBA" id="ARBA00022946"/>
    </source>
</evidence>
<sequence length="179" mass="20012">MAVRPLVSNTPTLICCQKPYFEPKEMLPQPNITSRRRIGTVLAAVASAVIAREAISLRPEAAFGFDLRLVAPEPTLEMAESGIRGHAESLLGIKALLESESWPEAQKELRKSSSNLKIDIYTIIQSKPGNERPQLRMLYFDLFNNVTKLDYAARNKDAQRVWQCYGNIVAALDDILGRI</sequence>
<dbReference type="Gene3D" id="1.20.120.290">
    <property type="entry name" value="Oxygen-evolving enhancer protein 3 (PsbQ), four-helix up-down bundle"/>
    <property type="match status" value="1"/>
</dbReference>
<keyword evidence="2" id="KW-0150">Chloroplast</keyword>
<dbReference type="GO" id="GO:0019898">
    <property type="term" value="C:extrinsic component of membrane"/>
    <property type="evidence" value="ECO:0007669"/>
    <property type="project" value="InterPro"/>
</dbReference>
<proteinExistence type="inferred from homology"/>
<dbReference type="FunCoup" id="B9T0Z7">
    <property type="interactions" value="585"/>
</dbReference>
<dbReference type="Proteomes" id="UP000008311">
    <property type="component" value="Unassembled WGS sequence"/>
</dbReference>
<dbReference type="InterPro" id="IPR054099">
    <property type="entry name" value="PSII_PsbQ_pln"/>
</dbReference>
<evidence type="ECO:0000313" key="9">
    <source>
        <dbReference type="Proteomes" id="UP000008311"/>
    </source>
</evidence>
<dbReference type="PANTHER" id="PTHR33399:SF6">
    <property type="entry name" value="PSBQ-LIKE PROTEIN 3, CHLOROPLASTIC"/>
    <property type="match status" value="1"/>
</dbReference>
<keyword evidence="9" id="KW-1185">Reference proteome</keyword>
<dbReference type="OMA" id="WREVQIA"/>
<protein>
    <submittedName>
        <fullName evidence="8">Calcium ion binding protein, putative</fullName>
    </submittedName>
</protein>
<dbReference type="GO" id="GO:0009654">
    <property type="term" value="C:photosystem II oxygen evolving complex"/>
    <property type="evidence" value="ECO:0007669"/>
    <property type="project" value="InterPro"/>
</dbReference>
<name>B9T0Z7_RICCO</name>
<dbReference type="InterPro" id="IPR023222">
    <property type="entry name" value="PsbQ-like_dom_sf"/>
</dbReference>
<evidence type="ECO:0000313" key="8">
    <source>
        <dbReference type="EMBL" id="EEF30460.1"/>
    </source>
</evidence>
<dbReference type="EMBL" id="EQ974320">
    <property type="protein sequence ID" value="EEF30460.1"/>
    <property type="molecule type" value="Genomic_DNA"/>
</dbReference>
<dbReference type="GO" id="GO:0009507">
    <property type="term" value="C:chloroplast"/>
    <property type="evidence" value="ECO:0000318"/>
    <property type="project" value="GO_Central"/>
</dbReference>
<comment type="subcellular location">
    <subcellularLocation>
        <location evidence="1">Plastid</location>
        <location evidence="1">Chloroplast thylakoid membrane</location>
    </subcellularLocation>
</comment>
<dbReference type="eggNOG" id="ENOG502S24S">
    <property type="taxonomic scope" value="Eukaryota"/>
</dbReference>
<dbReference type="OrthoDB" id="667835at2759"/>
<evidence type="ECO:0000256" key="7">
    <source>
        <dbReference type="ARBA" id="ARBA00035649"/>
    </source>
</evidence>
<keyword evidence="5" id="KW-0793">Thylakoid</keyword>
<dbReference type="GO" id="GO:0009535">
    <property type="term" value="C:chloroplast thylakoid membrane"/>
    <property type="evidence" value="ECO:0007669"/>
    <property type="project" value="UniProtKB-SubCell"/>
</dbReference>
<dbReference type="SUPFAM" id="SSF101112">
    <property type="entry name" value="Oxygen-evolving enhancer protein 3"/>
    <property type="match status" value="1"/>
</dbReference>
<keyword evidence="4" id="KW-0809">Transit peptide</keyword>
<gene>
    <name evidence="8" type="ORF">RCOM_0371590</name>
</gene>
<evidence type="ECO:0000256" key="3">
    <source>
        <dbReference type="ARBA" id="ARBA00022640"/>
    </source>
</evidence>
<evidence type="ECO:0000256" key="6">
    <source>
        <dbReference type="ARBA" id="ARBA00023136"/>
    </source>
</evidence>
<dbReference type="FunFam" id="1.20.120.290:FF:000004">
    <property type="entry name" value="Oxygen-evolving enhancer protein 3"/>
    <property type="match status" value="1"/>
</dbReference>